<evidence type="ECO:0000313" key="2">
    <source>
        <dbReference type="EMBL" id="MDT2513547.1"/>
    </source>
</evidence>
<gene>
    <name evidence="1" type="ORF">P7D79_04715</name>
    <name evidence="2" type="ORF">P7D79_04775</name>
</gene>
<dbReference type="Proteomes" id="UP001264335">
    <property type="component" value="Unassembled WGS sequence"/>
</dbReference>
<sequence length="517" mass="57522">MRNLLSWQTSAKAQLNQLSGIKSDISSLKSWKITHDSWAGTQASRISTLEGWRTTQTSTSGKHGSRIGALEDWKKVHDAWAGKQADRIGALESWKNGHDTWAGKLKEKVDSNTSSINSLLSWKDTHDAWTGKLKEKVDSNTSSINGLSSWKVAHDEFASNLVKRMDTHDDWAGKQAGKLTTLEKRVSELSSGFSDVAIIASINLQGKNNTDLWNAEHYDGGSINENDGKAVKLFKIQFQGLKTHISSMLKTYFGEDGIYTKLMQKPLNRIIDLLELIEDKEIKVGIPDLTDNFTRLMTLLNTLLGLIKDNHQVIQDLGLKEPSTRIIELLEAIRDKELTVEIPPFEISEIKNMPDVNLSENGNGWLKTLIKTIGDILKTAIETLGSVLETAIGEVGALLRDLLAFLEGLIDDLLRLVVPENLDFMDHKFDSTSKTIKLKFGSIFDGIDAFKGMFGSKSVFKDIEINLGKFGNGSFKLPVSVLNDMAPFVKALITGAVALEFLIDMYKWFHTKGEVIE</sequence>
<dbReference type="EMBL" id="JARPWY010000008">
    <property type="protein sequence ID" value="MDT2513547.1"/>
    <property type="molecule type" value="Genomic_DNA"/>
</dbReference>
<evidence type="ECO:0008006" key="4">
    <source>
        <dbReference type="Google" id="ProtNLM"/>
    </source>
</evidence>
<proteinExistence type="predicted"/>
<dbReference type="AlphaFoldDB" id="A0ABD5F7J0"/>
<comment type="caution">
    <text evidence="1">The sequence shown here is derived from an EMBL/GenBank/DDBJ whole genome shotgun (WGS) entry which is preliminary data.</text>
</comment>
<organism evidence="1 3">
    <name type="scientific">Enterococcus avium</name>
    <name type="common">Streptococcus avium</name>
    <dbReference type="NCBI Taxonomy" id="33945"/>
    <lineage>
        <taxon>Bacteria</taxon>
        <taxon>Bacillati</taxon>
        <taxon>Bacillota</taxon>
        <taxon>Bacilli</taxon>
        <taxon>Lactobacillales</taxon>
        <taxon>Enterococcaceae</taxon>
        <taxon>Enterococcus</taxon>
    </lineage>
</organism>
<accession>A0ABD5F7J0</accession>
<protein>
    <recommendedName>
        <fullName evidence="4">Phage tail tape measure protein</fullName>
    </recommendedName>
</protein>
<name>A0ABD5F7J0_ENTAV</name>
<evidence type="ECO:0000313" key="1">
    <source>
        <dbReference type="EMBL" id="MDT2513535.1"/>
    </source>
</evidence>
<evidence type="ECO:0000313" key="3">
    <source>
        <dbReference type="Proteomes" id="UP001264335"/>
    </source>
</evidence>
<reference evidence="1 3" key="1">
    <citation type="submission" date="2023-03" db="EMBL/GenBank/DDBJ databases">
        <authorList>
            <person name="Shen W."/>
            <person name="Cai J."/>
        </authorList>
    </citation>
    <scope>NUCLEOTIDE SEQUENCE [LARGE SCALE GENOMIC DNA]</scope>
    <source>
        <strain evidence="1 3">Y2</strain>
    </source>
</reference>
<dbReference type="EMBL" id="JARPWY010000008">
    <property type="protein sequence ID" value="MDT2513535.1"/>
    <property type="molecule type" value="Genomic_DNA"/>
</dbReference>
<dbReference type="RefSeq" id="WP_311931872.1">
    <property type="nucleotide sequence ID" value="NZ_JARPWY010000008.1"/>
</dbReference>